<reference evidence="2 3" key="1">
    <citation type="submission" date="2024-02" db="EMBL/GenBank/DDBJ databases">
        <authorList>
            <person name="Chen Y."/>
            <person name="Shah S."/>
            <person name="Dougan E. K."/>
            <person name="Thang M."/>
            <person name="Chan C."/>
        </authorList>
    </citation>
    <scope>NUCLEOTIDE SEQUENCE [LARGE SCALE GENOMIC DNA]</scope>
</reference>
<feature type="repeat" description="ANK" evidence="1">
    <location>
        <begin position="534"/>
        <end position="566"/>
    </location>
</feature>
<feature type="repeat" description="ANK" evidence="1">
    <location>
        <begin position="332"/>
        <end position="364"/>
    </location>
</feature>
<dbReference type="SUPFAM" id="SSF48403">
    <property type="entry name" value="Ankyrin repeat"/>
    <property type="match status" value="1"/>
</dbReference>
<dbReference type="InterPro" id="IPR002110">
    <property type="entry name" value="Ankyrin_rpt"/>
</dbReference>
<evidence type="ECO:0000256" key="1">
    <source>
        <dbReference type="PROSITE-ProRule" id="PRU00023"/>
    </source>
</evidence>
<dbReference type="SMART" id="SM00248">
    <property type="entry name" value="ANK"/>
    <property type="match status" value="5"/>
</dbReference>
<evidence type="ECO:0000313" key="3">
    <source>
        <dbReference type="Proteomes" id="UP001642484"/>
    </source>
</evidence>
<organism evidence="2 3">
    <name type="scientific">Durusdinium trenchii</name>
    <dbReference type="NCBI Taxonomy" id="1381693"/>
    <lineage>
        <taxon>Eukaryota</taxon>
        <taxon>Sar</taxon>
        <taxon>Alveolata</taxon>
        <taxon>Dinophyceae</taxon>
        <taxon>Suessiales</taxon>
        <taxon>Symbiodiniaceae</taxon>
        <taxon>Durusdinium</taxon>
    </lineage>
</organism>
<dbReference type="Gene3D" id="1.25.40.20">
    <property type="entry name" value="Ankyrin repeat-containing domain"/>
    <property type="match status" value="2"/>
</dbReference>
<dbReference type="PANTHER" id="PTHR24133">
    <property type="entry name" value="ANKYRIN DOMAIN-CONTAINING"/>
    <property type="match status" value="1"/>
</dbReference>
<gene>
    <name evidence="2" type="ORF">CCMP2556_LOCUS10268</name>
</gene>
<keyword evidence="1" id="KW-0040">ANK repeat</keyword>
<dbReference type="InterPro" id="IPR052391">
    <property type="entry name" value="E3_Ligase-Neurotoxin"/>
</dbReference>
<dbReference type="Pfam" id="PF13857">
    <property type="entry name" value="Ank_5"/>
    <property type="match status" value="1"/>
</dbReference>
<accession>A0ABP0J983</accession>
<dbReference type="EMBL" id="CAXAMN010004780">
    <property type="protein sequence ID" value="CAK9010935.1"/>
    <property type="molecule type" value="Genomic_DNA"/>
</dbReference>
<sequence>MRCGNVSLEETPLEELARSLRTGGWTSHLKMEQATTEPSFPMYTLPAEKLLQMSQIQPHEELLAAGALTIYEERLGRAAFVSHQWVGKGHPDPEFKQMRVLQDTLKNLLSGESEVSVDLITEAVYFRSTGLTAAEWQEKPLFLWYDYFSCPQLEEKGDACSNHLQMAIDSIPVYVSRCDFFMALCPVLSSPDGTETFSDYTWGDRGWCRVEQLVRDLTVNQGSWILVKSAMHQELKVSQLSSSSPGEGRFTVEKDCARVAVVLQSILQKKLIMCLAAGDLVQYRFLLNQQTAFLRNLPVEKVQSLVPGECQGVLEDFLRQNGFRKALDRDAAGWSPLCYASMNGDPNLIQALLEAKASPNDLTQKPRSEVNMDKNTSVLAICAKFKNHEAMQVLLNAKAEVNTKAVHTPLGMSCLVNDPQGVRLLCDARADPHKKNPFGDHALNMAAASGASAAVEALLKDPKDFDLSFTLHNAVMLQGGSSQVVSALIAAGCDVDAPYLQPIMSLVGIVHRVKGLQYRFQKPTMMRRMAYHSRGATPLMLAIICGNFEAAATLLAERARTDLRNFRGKTALDLAHELSVPDYLMDALNGVSCRKCWSIVSAANSKSLNPVIPSEGSIGARSMKSWHF</sequence>
<dbReference type="Proteomes" id="UP001642484">
    <property type="component" value="Unassembled WGS sequence"/>
</dbReference>
<keyword evidence="3" id="KW-1185">Reference proteome</keyword>
<comment type="caution">
    <text evidence="2">The sequence shown here is derived from an EMBL/GenBank/DDBJ whole genome shotgun (WGS) entry which is preliminary data.</text>
</comment>
<name>A0ABP0J983_9DINO</name>
<proteinExistence type="predicted"/>
<dbReference type="InterPro" id="IPR036770">
    <property type="entry name" value="Ankyrin_rpt-contain_sf"/>
</dbReference>
<dbReference type="PROSITE" id="PS50088">
    <property type="entry name" value="ANK_REPEAT"/>
    <property type="match status" value="2"/>
</dbReference>
<dbReference type="Pfam" id="PF12796">
    <property type="entry name" value="Ank_2"/>
    <property type="match status" value="1"/>
</dbReference>
<protein>
    <submittedName>
        <fullName evidence="2">Uncharacterized protein</fullName>
    </submittedName>
</protein>
<dbReference type="PANTHER" id="PTHR24133:SF40">
    <property type="entry name" value="ANKYRIN REPEAT DOMAIN 44"/>
    <property type="match status" value="1"/>
</dbReference>
<evidence type="ECO:0000313" key="2">
    <source>
        <dbReference type="EMBL" id="CAK9010935.1"/>
    </source>
</evidence>